<keyword evidence="3" id="KW-1185">Reference proteome</keyword>
<feature type="compositionally biased region" description="Low complexity" evidence="1">
    <location>
        <begin position="197"/>
        <end position="233"/>
    </location>
</feature>
<reference evidence="2 3" key="1">
    <citation type="submission" date="2022-05" db="EMBL/GenBank/DDBJ databases">
        <authorList>
            <consortium name="Genoscope - CEA"/>
            <person name="William W."/>
        </authorList>
    </citation>
    <scope>NUCLEOTIDE SEQUENCE [LARGE SCALE GENOMIC DNA]</scope>
</reference>
<evidence type="ECO:0000256" key="1">
    <source>
        <dbReference type="SAM" id="MobiDB-lite"/>
    </source>
</evidence>
<feature type="non-terminal residue" evidence="2">
    <location>
        <position position="1"/>
    </location>
</feature>
<evidence type="ECO:0008006" key="4">
    <source>
        <dbReference type="Google" id="ProtNLM"/>
    </source>
</evidence>
<comment type="caution">
    <text evidence="2">The sequence shown here is derived from an EMBL/GenBank/DDBJ whole genome shotgun (WGS) entry which is preliminary data.</text>
</comment>
<name>A0ABN8R2H9_9CNID</name>
<proteinExistence type="predicted"/>
<evidence type="ECO:0000313" key="3">
    <source>
        <dbReference type="Proteomes" id="UP001159427"/>
    </source>
</evidence>
<dbReference type="Proteomes" id="UP001159427">
    <property type="component" value="Unassembled WGS sequence"/>
</dbReference>
<gene>
    <name evidence="2" type="ORF">PEVE_00007939</name>
</gene>
<protein>
    <recommendedName>
        <fullName evidence="4">Zn(2)-C6 fungal-type domain-containing protein</fullName>
    </recommendedName>
</protein>
<organism evidence="2 3">
    <name type="scientific">Porites evermanni</name>
    <dbReference type="NCBI Taxonomy" id="104178"/>
    <lineage>
        <taxon>Eukaryota</taxon>
        <taxon>Metazoa</taxon>
        <taxon>Cnidaria</taxon>
        <taxon>Anthozoa</taxon>
        <taxon>Hexacorallia</taxon>
        <taxon>Scleractinia</taxon>
        <taxon>Fungiina</taxon>
        <taxon>Poritidae</taxon>
        <taxon>Porites</taxon>
    </lineage>
</organism>
<sequence length="233" mass="25878">AILQSSRYRSKLTVTYKSLRSNFLSGCFPGKSVSSSKTRKRCPACDEDCPVAVKKCRNRECDYTFEKKKKDWERVKKRGVISPTHEREKLEYRADCLHEGCDYDVVVLYHCKHAKGNSIFPYATPGKAFEFLGDGSKEHPPSDEGRFFLQMFSQFFLGKNAQSSSSTTSAQPASKTEGIYTISHIPFRAMCRDSKNAQSSSSTTSAQPASQTEGKNAQSSSSTTSAQPASQTE</sequence>
<feature type="non-terminal residue" evidence="2">
    <location>
        <position position="233"/>
    </location>
</feature>
<evidence type="ECO:0000313" key="2">
    <source>
        <dbReference type="EMBL" id="CAH3171560.1"/>
    </source>
</evidence>
<dbReference type="EMBL" id="CALNXI010001535">
    <property type="protein sequence ID" value="CAH3171560.1"/>
    <property type="molecule type" value="Genomic_DNA"/>
</dbReference>
<accession>A0ABN8R2H9</accession>
<feature type="region of interest" description="Disordered" evidence="1">
    <location>
        <begin position="193"/>
        <end position="233"/>
    </location>
</feature>